<sequence length="162" mass="18858">EIRKQCIISCLVMRPELAPKLGDIVFSRNCSFFHRLMHYRYLILECFLAAARELSEFHKEPAKKVVEISKQDKEDLNDWKSVVDARIRSHTRRFTTENKPEFTSSNRLAPVATLFFYPLLKTKTEEHLELKGRDSPFLARLLFCVSDILQKATNAPTVVRMA</sequence>
<evidence type="ECO:0000313" key="2">
    <source>
        <dbReference type="Proteomes" id="UP000054047"/>
    </source>
</evidence>
<feature type="non-terminal residue" evidence="1">
    <location>
        <position position="162"/>
    </location>
</feature>
<organism evidence="1 2">
    <name type="scientific">Ancylostoma duodenale</name>
    <dbReference type="NCBI Taxonomy" id="51022"/>
    <lineage>
        <taxon>Eukaryota</taxon>
        <taxon>Metazoa</taxon>
        <taxon>Ecdysozoa</taxon>
        <taxon>Nematoda</taxon>
        <taxon>Chromadorea</taxon>
        <taxon>Rhabditida</taxon>
        <taxon>Rhabditina</taxon>
        <taxon>Rhabditomorpha</taxon>
        <taxon>Strongyloidea</taxon>
        <taxon>Ancylostomatidae</taxon>
        <taxon>Ancylostomatinae</taxon>
        <taxon>Ancylostoma</taxon>
    </lineage>
</organism>
<dbReference type="GO" id="GO:0051083">
    <property type="term" value="P:'de novo' cotranslational protein folding"/>
    <property type="evidence" value="ECO:0007669"/>
    <property type="project" value="TreeGrafter"/>
</dbReference>
<dbReference type="PANTHER" id="PTHR15830">
    <property type="entry name" value="TELOMERE LENGTH REGULATION PROTEIN TEL2 FAMILY MEMBER"/>
    <property type="match status" value="1"/>
</dbReference>
<evidence type="ECO:0000313" key="1">
    <source>
        <dbReference type="EMBL" id="KIH49351.1"/>
    </source>
</evidence>
<keyword evidence="2" id="KW-1185">Reference proteome</keyword>
<dbReference type="GO" id="GO:0042162">
    <property type="term" value="F:telomeric DNA binding"/>
    <property type="evidence" value="ECO:0007669"/>
    <property type="project" value="TreeGrafter"/>
</dbReference>
<reference evidence="1 2" key="1">
    <citation type="submission" date="2013-12" db="EMBL/GenBank/DDBJ databases">
        <title>Draft genome of the parsitic nematode Ancylostoma duodenale.</title>
        <authorList>
            <person name="Mitreva M."/>
        </authorList>
    </citation>
    <scope>NUCLEOTIDE SEQUENCE [LARGE SCALE GENOMIC DNA]</scope>
    <source>
        <strain evidence="1 2">Zhejiang</strain>
    </source>
</reference>
<dbReference type="GO" id="GO:0005829">
    <property type="term" value="C:cytosol"/>
    <property type="evidence" value="ECO:0007669"/>
    <property type="project" value="TreeGrafter"/>
</dbReference>
<dbReference type="Gene3D" id="1.25.40.720">
    <property type="entry name" value="Telomere length regulation protein 2, C-terminal domain"/>
    <property type="match status" value="1"/>
</dbReference>
<dbReference type="EMBL" id="KN753856">
    <property type="protein sequence ID" value="KIH49351.1"/>
    <property type="molecule type" value="Genomic_DNA"/>
</dbReference>
<proteinExistence type="predicted"/>
<dbReference type="Proteomes" id="UP000054047">
    <property type="component" value="Unassembled WGS sequence"/>
</dbReference>
<dbReference type="AlphaFoldDB" id="A0A0C2FWV4"/>
<feature type="non-terminal residue" evidence="1">
    <location>
        <position position="1"/>
    </location>
</feature>
<dbReference type="GO" id="GO:0051879">
    <property type="term" value="F:Hsp90 protein binding"/>
    <property type="evidence" value="ECO:0007669"/>
    <property type="project" value="TreeGrafter"/>
</dbReference>
<accession>A0A0C2FWV4</accession>
<gene>
    <name evidence="1" type="ORF">ANCDUO_20574</name>
</gene>
<name>A0A0C2FWV4_9BILA</name>
<protein>
    <submittedName>
        <fullName evidence="1">Uncharacterized protein</fullName>
    </submittedName>
</protein>
<dbReference type="PANTHER" id="PTHR15830:SF10">
    <property type="entry name" value="TELOMERE LENGTH REGULATION PROTEIN TEL2 HOMOLOG"/>
    <property type="match status" value="1"/>
</dbReference>
<dbReference type="InterPro" id="IPR038528">
    <property type="entry name" value="TEL2_C_sf"/>
</dbReference>
<dbReference type="OrthoDB" id="10258062at2759"/>
<dbReference type="InterPro" id="IPR051970">
    <property type="entry name" value="TEL2_Regulation"/>
</dbReference>